<feature type="transmembrane region" description="Helical" evidence="1">
    <location>
        <begin position="78"/>
        <end position="104"/>
    </location>
</feature>
<dbReference type="GO" id="GO:0005524">
    <property type="term" value="F:ATP binding"/>
    <property type="evidence" value="ECO:0007669"/>
    <property type="project" value="InterPro"/>
</dbReference>
<feature type="domain" description="Plant PDR ABC transporter associated" evidence="3">
    <location>
        <begin position="65"/>
        <end position="107"/>
    </location>
</feature>
<dbReference type="Proteomes" id="UP000436088">
    <property type="component" value="Unassembled WGS sequence"/>
</dbReference>
<proteinExistence type="predicted"/>
<protein>
    <recommendedName>
        <fullName evidence="6">ABC transporter domain-containing protein</fullName>
    </recommendedName>
</protein>
<dbReference type="GO" id="GO:0016887">
    <property type="term" value="F:ATP hydrolysis activity"/>
    <property type="evidence" value="ECO:0007669"/>
    <property type="project" value="InterPro"/>
</dbReference>
<evidence type="ECO:0000313" key="4">
    <source>
        <dbReference type="EMBL" id="KAE8699325.1"/>
    </source>
</evidence>
<dbReference type="PANTHER" id="PTHR48040">
    <property type="entry name" value="PLEIOTROPIC DRUG RESISTANCE PROTEIN 1-LIKE ISOFORM X1"/>
    <property type="match status" value="1"/>
</dbReference>
<dbReference type="Gene3D" id="3.40.50.300">
    <property type="entry name" value="P-loop containing nucleotide triphosphate hydrolases"/>
    <property type="match status" value="1"/>
</dbReference>
<organism evidence="4 5">
    <name type="scientific">Hibiscus syriacus</name>
    <name type="common">Rose of Sharon</name>
    <dbReference type="NCBI Taxonomy" id="106335"/>
    <lineage>
        <taxon>Eukaryota</taxon>
        <taxon>Viridiplantae</taxon>
        <taxon>Streptophyta</taxon>
        <taxon>Embryophyta</taxon>
        <taxon>Tracheophyta</taxon>
        <taxon>Spermatophyta</taxon>
        <taxon>Magnoliopsida</taxon>
        <taxon>eudicotyledons</taxon>
        <taxon>Gunneridae</taxon>
        <taxon>Pentapetalae</taxon>
        <taxon>rosids</taxon>
        <taxon>malvids</taxon>
        <taxon>Malvales</taxon>
        <taxon>Malvaceae</taxon>
        <taxon>Malvoideae</taxon>
        <taxon>Hibiscus</taxon>
    </lineage>
</organism>
<keyword evidence="5" id="KW-1185">Reference proteome</keyword>
<accession>A0A6A3A855</accession>
<keyword evidence="1" id="KW-1133">Transmembrane helix</keyword>
<evidence type="ECO:0000259" key="3">
    <source>
        <dbReference type="Pfam" id="PF08370"/>
    </source>
</evidence>
<gene>
    <name evidence="4" type="ORF">F3Y22_tig00110580pilonHSYRG00089</name>
</gene>
<dbReference type="AlphaFoldDB" id="A0A6A3A855"/>
<feature type="domain" description="ABC transporter" evidence="2">
    <location>
        <begin position="166"/>
        <end position="313"/>
    </location>
</feature>
<dbReference type="SUPFAM" id="SSF52540">
    <property type="entry name" value="P-loop containing nucleoside triphosphate hydrolases"/>
    <property type="match status" value="1"/>
</dbReference>
<keyword evidence="1" id="KW-0472">Membrane</keyword>
<comment type="caution">
    <text evidence="4">The sequence shown here is derived from an EMBL/GenBank/DDBJ whole genome shotgun (WGS) entry which is preliminary data.</text>
</comment>
<dbReference type="InterPro" id="IPR027417">
    <property type="entry name" value="P-loop_NTPase"/>
</dbReference>
<dbReference type="InterPro" id="IPR003439">
    <property type="entry name" value="ABC_transporter-like_ATP-bd"/>
</dbReference>
<dbReference type="Pfam" id="PF08370">
    <property type="entry name" value="PDR_assoc"/>
    <property type="match status" value="1"/>
</dbReference>
<reference evidence="4" key="1">
    <citation type="submission" date="2019-09" db="EMBL/GenBank/DDBJ databases">
        <title>Draft genome information of white flower Hibiscus syriacus.</title>
        <authorList>
            <person name="Kim Y.-M."/>
        </authorList>
    </citation>
    <scope>NUCLEOTIDE SEQUENCE [LARGE SCALE GENOMIC DNA]</scope>
    <source>
        <strain evidence="4">YM2019G1</strain>
    </source>
</reference>
<name>A0A6A3A855_HIBSY</name>
<dbReference type="EMBL" id="VEPZ02001040">
    <property type="protein sequence ID" value="KAE8699325.1"/>
    <property type="molecule type" value="Genomic_DNA"/>
</dbReference>
<sequence>MLMDVISIWQYDIGNRVRILFVLALEAAIKAFETMPPSNIRFVDGASKGSSIGSSSIWVPVGLGKLLLKRSFFTEDHWFWICVVALFGFSVLFNVLFIVALTYLNRIDWPVRNSLDTTYIADQPSRSGMVLSFKPLSLVFNHVSYSADMPAEMKSQGVEEDRLLLLQDVSGACRTGILTTLVGVTGARKTTLMDVSSGRKTGGYTEGNINISGYLNNQATFTRVSGYCEQNNIHSPLVTVYESLLYLAWLRLSTKVDTKTRKVMELVELSTLRNALVGLPGVDGILIEQRKRLTIVVELVANPSIIFMDEPTSRLDTQAAAIVMRTVRNTVDTRRTVL</sequence>
<evidence type="ECO:0008006" key="6">
    <source>
        <dbReference type="Google" id="ProtNLM"/>
    </source>
</evidence>
<evidence type="ECO:0000259" key="2">
    <source>
        <dbReference type="Pfam" id="PF00005"/>
    </source>
</evidence>
<keyword evidence="1" id="KW-0812">Transmembrane</keyword>
<dbReference type="InterPro" id="IPR013581">
    <property type="entry name" value="PDR_assoc"/>
</dbReference>
<evidence type="ECO:0000313" key="5">
    <source>
        <dbReference type="Proteomes" id="UP000436088"/>
    </source>
</evidence>
<dbReference type="PANTHER" id="PTHR48040:SF48">
    <property type="entry name" value="AAA+ ATPASE DOMAIN, PIGMENT PERMEASE_PROTEIN ATP-BINDING CASSETTE SUB-FAMILY G"/>
    <property type="match status" value="1"/>
</dbReference>
<evidence type="ECO:0000256" key="1">
    <source>
        <dbReference type="SAM" id="Phobius"/>
    </source>
</evidence>
<dbReference type="Pfam" id="PF00005">
    <property type="entry name" value="ABC_tran"/>
    <property type="match status" value="1"/>
</dbReference>